<dbReference type="EMBL" id="CM037155">
    <property type="protein sequence ID" value="KAH7847085.1"/>
    <property type="molecule type" value="Genomic_DNA"/>
</dbReference>
<gene>
    <name evidence="1" type="ORF">Vadar_021702</name>
</gene>
<accession>A0ACB7Y272</accession>
<protein>
    <submittedName>
        <fullName evidence="1">Uncharacterized protein</fullName>
    </submittedName>
</protein>
<keyword evidence="2" id="KW-1185">Reference proteome</keyword>
<reference evidence="1 2" key="1">
    <citation type="journal article" date="2021" name="Hortic Res">
        <title>High-quality reference genome and annotation aids understanding of berry development for evergreen blueberry (Vaccinium darrowii).</title>
        <authorList>
            <person name="Yu J."/>
            <person name="Hulse-Kemp A.M."/>
            <person name="Babiker E."/>
            <person name="Staton M."/>
        </authorList>
    </citation>
    <scope>NUCLEOTIDE SEQUENCE [LARGE SCALE GENOMIC DNA]</scope>
    <source>
        <strain evidence="2">cv. NJ 8807/NJ 8810</strain>
        <tissue evidence="1">Young leaf</tissue>
    </source>
</reference>
<sequence>MGHQDKELRYCFIYNPYPNLHEENIIGKRDAEVFTGAGVEEIQDFKREVLERGLPATRDSIGVNYMGMEVTDQVQPPGVMIPAAASGAVLIDDKYLVAEI</sequence>
<name>A0ACB7Y272_9ERIC</name>
<evidence type="ECO:0000313" key="2">
    <source>
        <dbReference type="Proteomes" id="UP000828048"/>
    </source>
</evidence>
<proteinExistence type="predicted"/>
<organism evidence="1 2">
    <name type="scientific">Vaccinium darrowii</name>
    <dbReference type="NCBI Taxonomy" id="229202"/>
    <lineage>
        <taxon>Eukaryota</taxon>
        <taxon>Viridiplantae</taxon>
        <taxon>Streptophyta</taxon>
        <taxon>Embryophyta</taxon>
        <taxon>Tracheophyta</taxon>
        <taxon>Spermatophyta</taxon>
        <taxon>Magnoliopsida</taxon>
        <taxon>eudicotyledons</taxon>
        <taxon>Gunneridae</taxon>
        <taxon>Pentapetalae</taxon>
        <taxon>asterids</taxon>
        <taxon>Ericales</taxon>
        <taxon>Ericaceae</taxon>
        <taxon>Vaccinioideae</taxon>
        <taxon>Vaccinieae</taxon>
        <taxon>Vaccinium</taxon>
    </lineage>
</organism>
<evidence type="ECO:0000313" key="1">
    <source>
        <dbReference type="EMBL" id="KAH7847085.1"/>
    </source>
</evidence>
<dbReference type="Proteomes" id="UP000828048">
    <property type="component" value="Chromosome 5"/>
</dbReference>
<comment type="caution">
    <text evidence="1">The sequence shown here is derived from an EMBL/GenBank/DDBJ whole genome shotgun (WGS) entry which is preliminary data.</text>
</comment>